<evidence type="ECO:0000256" key="1">
    <source>
        <dbReference type="SAM" id="MobiDB-lite"/>
    </source>
</evidence>
<dbReference type="Proteomes" id="UP001600424">
    <property type="component" value="Unassembled WGS sequence"/>
</dbReference>
<organism evidence="3 4">
    <name type="scientific">Streptomyces wedmorensis</name>
    <dbReference type="NCBI Taxonomy" id="43759"/>
    <lineage>
        <taxon>Bacteria</taxon>
        <taxon>Bacillati</taxon>
        <taxon>Actinomycetota</taxon>
        <taxon>Actinomycetes</taxon>
        <taxon>Kitasatosporales</taxon>
        <taxon>Streptomycetaceae</taxon>
        <taxon>Streptomyces</taxon>
    </lineage>
</organism>
<sequence>MAPPLRHPAHDSRAGRPGPKLGPARQPQWPPAFDREIYKHRNVVERCFDRLKQWRDIATRYDTTAQSHEAAVTLASLLTWA</sequence>
<evidence type="ECO:0000313" key="3">
    <source>
        <dbReference type="EMBL" id="MFE5983603.1"/>
    </source>
</evidence>
<dbReference type="InterPro" id="IPR025668">
    <property type="entry name" value="Tnp_DDE_dom"/>
</dbReference>
<dbReference type="EMBL" id="JBHTRV010000025">
    <property type="protein sequence ID" value="MFE5983603.1"/>
    <property type="molecule type" value="Genomic_DNA"/>
</dbReference>
<protein>
    <submittedName>
        <fullName evidence="3">Transposase</fullName>
    </submittedName>
</protein>
<proteinExistence type="predicted"/>
<evidence type="ECO:0000313" key="4">
    <source>
        <dbReference type="Proteomes" id="UP001600424"/>
    </source>
</evidence>
<gene>
    <name evidence="3" type="ORF">ACFQ63_28385</name>
</gene>
<dbReference type="RefSeq" id="WP_386250760.1">
    <property type="nucleotide sequence ID" value="NZ_JBHTRV010000025.1"/>
</dbReference>
<accession>A0ABW6J113</accession>
<reference evidence="3 4" key="1">
    <citation type="submission" date="2024-09" db="EMBL/GenBank/DDBJ databases">
        <title>The Natural Products Discovery Center: Release of the First 8490 Sequenced Strains for Exploring Actinobacteria Biosynthetic Diversity.</title>
        <authorList>
            <person name="Kalkreuter E."/>
            <person name="Kautsar S.A."/>
            <person name="Yang D."/>
            <person name="Bader C.D."/>
            <person name="Teijaro C.N."/>
            <person name="Fluegel L."/>
            <person name="Davis C.M."/>
            <person name="Simpson J.R."/>
            <person name="Lauterbach L."/>
            <person name="Steele A.D."/>
            <person name="Gui C."/>
            <person name="Meng S."/>
            <person name="Li G."/>
            <person name="Viehrig K."/>
            <person name="Ye F."/>
            <person name="Su P."/>
            <person name="Kiefer A.F."/>
            <person name="Nichols A."/>
            <person name="Cepeda A.J."/>
            <person name="Yan W."/>
            <person name="Fan B."/>
            <person name="Jiang Y."/>
            <person name="Adhikari A."/>
            <person name="Zheng C.-J."/>
            <person name="Schuster L."/>
            <person name="Cowan T.M."/>
            <person name="Smanski M.J."/>
            <person name="Chevrette M.G."/>
            <person name="De Carvalho L.P.S."/>
            <person name="Shen B."/>
        </authorList>
    </citation>
    <scope>NUCLEOTIDE SEQUENCE [LARGE SCALE GENOMIC DNA]</scope>
    <source>
        <strain evidence="3 4">NPDC056472</strain>
    </source>
</reference>
<feature type="domain" description="Transposase DDE" evidence="2">
    <location>
        <begin position="18"/>
        <end position="79"/>
    </location>
</feature>
<keyword evidence="4" id="KW-1185">Reference proteome</keyword>
<name>A0ABW6J113_STRWE</name>
<comment type="caution">
    <text evidence="3">The sequence shown here is derived from an EMBL/GenBank/DDBJ whole genome shotgun (WGS) entry which is preliminary data.</text>
</comment>
<feature type="region of interest" description="Disordered" evidence="1">
    <location>
        <begin position="1"/>
        <end position="30"/>
    </location>
</feature>
<evidence type="ECO:0000259" key="2">
    <source>
        <dbReference type="Pfam" id="PF13586"/>
    </source>
</evidence>
<dbReference type="Pfam" id="PF13586">
    <property type="entry name" value="DDE_Tnp_1_2"/>
    <property type="match status" value="1"/>
</dbReference>